<feature type="coiled-coil region" evidence="4">
    <location>
        <begin position="300"/>
        <end position="327"/>
    </location>
</feature>
<keyword evidence="1 3" id="KW-0547">Nucleotide-binding</keyword>
<sequence length="680" mass="72906">MAAAAVLLRSFRRRDLATSSLSAYKSFVGNAKPSWVSAPSSLGRLARPFSTQGVGNEVIGIDLGTTNSCVAIMEGKNPKVIENSEGSRTTPSVVSINQKGELLVGTPAKRQAVTNPTNTLFGIKRLIGRRFDDPQVQQEMKMVPYKIVRAPNGDAWVEANGKQYSPSQVGAFVLTKMRETAEAYLGKQVNKAVITVPAYFNDAQRQATKDAGRIAGLDVQRIINEPTAAALSYGSSNKEGLIAVFDLGGGTFDISILEIANGVFEVKATNGDTFLGGEDFDNALLEYLVAEFKRTDAIDLTKDRLALQRLREAAEKAKVELSSTAQTEINLPFITADASGAKHLNITLTRSKFESLVNHLIERTRDPCKNCLKDAGITTKQVDEVLLVGGMTRVPKVQEVVAELFGKSPSKGVNPDEAVAMGAAIQGGILRGDVKELLLLDVTPLSLGIETLGGVFTRLINRNTTIPTKKSSVFSTAADNQTQVGIKVLQGEREMASDNKLLGEFELTGIPPAMRGTPQIEVTFDIDANGIVTVSAKDKTTGRAQQITIRSSGGLSESEIEKMLKEAELHAQMDQERKALIEVKNQADSTAYSVENSLNEYRDKIPAEVASEIETAVRELRESTTGDSVDNIKAKIDAANKAVSKIGEHMSGKGGSGSGGQGGDQGGDQAPEAEYEEVKK</sequence>
<dbReference type="PANTHER" id="PTHR19375">
    <property type="entry name" value="HEAT SHOCK PROTEIN 70KDA"/>
    <property type="match status" value="1"/>
</dbReference>
<dbReference type="InterPro" id="IPR029048">
    <property type="entry name" value="HSP70_C_sf"/>
</dbReference>
<dbReference type="GO" id="GO:0140662">
    <property type="term" value="F:ATP-dependent protein folding chaperone"/>
    <property type="evidence" value="ECO:0007669"/>
    <property type="project" value="InterPro"/>
</dbReference>
<dbReference type="Proteomes" id="UP001161247">
    <property type="component" value="Chromosome 4"/>
</dbReference>
<dbReference type="Gene3D" id="3.90.640.10">
    <property type="entry name" value="Actin, Chain A, domain 4"/>
    <property type="match status" value="1"/>
</dbReference>
<dbReference type="PRINTS" id="PR00301">
    <property type="entry name" value="HEATSHOCK70"/>
</dbReference>
<dbReference type="InterPro" id="IPR012725">
    <property type="entry name" value="Chaperone_DnaK"/>
</dbReference>
<evidence type="ECO:0000256" key="4">
    <source>
        <dbReference type="SAM" id="Coils"/>
    </source>
</evidence>
<dbReference type="FunFam" id="3.90.640.10:FF:000003">
    <property type="entry name" value="Molecular chaperone DnaK"/>
    <property type="match status" value="1"/>
</dbReference>
<reference evidence="6" key="1">
    <citation type="submission" date="2023-03" db="EMBL/GenBank/DDBJ databases">
        <authorList>
            <person name="Julca I."/>
        </authorList>
    </citation>
    <scope>NUCLEOTIDE SEQUENCE</scope>
</reference>
<dbReference type="FunFam" id="1.20.1270.10:FF:000001">
    <property type="entry name" value="Molecular chaperone DnaK"/>
    <property type="match status" value="1"/>
</dbReference>
<feature type="region of interest" description="Disordered" evidence="5">
    <location>
        <begin position="643"/>
        <end position="680"/>
    </location>
</feature>
<dbReference type="FunFam" id="3.30.30.30:FF:000003">
    <property type="entry name" value="Heat shock protein 9"/>
    <property type="match status" value="1"/>
</dbReference>
<dbReference type="NCBIfam" id="TIGR02350">
    <property type="entry name" value="prok_dnaK"/>
    <property type="match status" value="1"/>
</dbReference>
<dbReference type="Gene3D" id="3.30.420.40">
    <property type="match status" value="2"/>
</dbReference>
<gene>
    <name evidence="6" type="ORF">OLC1_LOCUS13139</name>
</gene>
<dbReference type="HAMAP" id="MF_00332">
    <property type="entry name" value="DnaK"/>
    <property type="match status" value="1"/>
</dbReference>
<dbReference type="GO" id="GO:0005737">
    <property type="term" value="C:cytoplasm"/>
    <property type="evidence" value="ECO:0007669"/>
    <property type="project" value="UniProtKB-ARBA"/>
</dbReference>
<dbReference type="FunFam" id="3.30.420.40:FF:000004">
    <property type="entry name" value="Molecular chaperone DnaK"/>
    <property type="match status" value="1"/>
</dbReference>
<dbReference type="FunFam" id="3.30.420.40:FF:000020">
    <property type="entry name" value="Chaperone protein HscA homolog"/>
    <property type="match status" value="1"/>
</dbReference>
<dbReference type="PROSITE" id="PS00329">
    <property type="entry name" value="HSP70_2"/>
    <property type="match status" value="1"/>
</dbReference>
<dbReference type="SUPFAM" id="SSF53067">
    <property type="entry name" value="Actin-like ATPase domain"/>
    <property type="match status" value="2"/>
</dbReference>
<dbReference type="InterPro" id="IPR013126">
    <property type="entry name" value="Hsp_70_fam"/>
</dbReference>
<evidence type="ECO:0000313" key="7">
    <source>
        <dbReference type="Proteomes" id="UP001161247"/>
    </source>
</evidence>
<dbReference type="AlphaFoldDB" id="A0AAV1D8H6"/>
<protein>
    <submittedName>
        <fullName evidence="6">OLC1v1002775C1</fullName>
    </submittedName>
</protein>
<feature type="compositionally biased region" description="Acidic residues" evidence="5">
    <location>
        <begin position="671"/>
        <end position="680"/>
    </location>
</feature>
<organism evidence="6 7">
    <name type="scientific">Oldenlandia corymbosa var. corymbosa</name>
    <dbReference type="NCBI Taxonomy" id="529605"/>
    <lineage>
        <taxon>Eukaryota</taxon>
        <taxon>Viridiplantae</taxon>
        <taxon>Streptophyta</taxon>
        <taxon>Embryophyta</taxon>
        <taxon>Tracheophyta</taxon>
        <taxon>Spermatophyta</taxon>
        <taxon>Magnoliopsida</taxon>
        <taxon>eudicotyledons</taxon>
        <taxon>Gunneridae</taxon>
        <taxon>Pentapetalae</taxon>
        <taxon>asterids</taxon>
        <taxon>lamiids</taxon>
        <taxon>Gentianales</taxon>
        <taxon>Rubiaceae</taxon>
        <taxon>Rubioideae</taxon>
        <taxon>Spermacoceae</taxon>
        <taxon>Hedyotis-Oldenlandia complex</taxon>
        <taxon>Oldenlandia</taxon>
    </lineage>
</organism>
<dbReference type="EMBL" id="OX459121">
    <property type="protein sequence ID" value="CAI9104152.1"/>
    <property type="molecule type" value="Genomic_DNA"/>
</dbReference>
<dbReference type="SUPFAM" id="SSF100920">
    <property type="entry name" value="Heat shock protein 70kD (HSP70), peptide-binding domain"/>
    <property type="match status" value="1"/>
</dbReference>
<feature type="compositionally biased region" description="Gly residues" evidence="5">
    <location>
        <begin position="652"/>
        <end position="666"/>
    </location>
</feature>
<dbReference type="InterPro" id="IPR043129">
    <property type="entry name" value="ATPase_NBD"/>
</dbReference>
<accession>A0AAV1D8H6</accession>
<dbReference type="GO" id="GO:0009408">
    <property type="term" value="P:response to heat"/>
    <property type="evidence" value="ECO:0007669"/>
    <property type="project" value="UniProtKB-ARBA"/>
</dbReference>
<name>A0AAV1D8H6_OLDCO</name>
<comment type="similarity">
    <text evidence="3">Belongs to the heat shock protein 70 family.</text>
</comment>
<dbReference type="PROSITE" id="PS00297">
    <property type="entry name" value="HSP70_1"/>
    <property type="match status" value="1"/>
</dbReference>
<evidence type="ECO:0000313" key="6">
    <source>
        <dbReference type="EMBL" id="CAI9104152.1"/>
    </source>
</evidence>
<evidence type="ECO:0000256" key="3">
    <source>
        <dbReference type="RuleBase" id="RU003322"/>
    </source>
</evidence>
<evidence type="ECO:0000256" key="5">
    <source>
        <dbReference type="SAM" id="MobiDB-lite"/>
    </source>
</evidence>
<dbReference type="NCBIfam" id="NF001413">
    <property type="entry name" value="PRK00290.1"/>
    <property type="match status" value="1"/>
</dbReference>
<dbReference type="Gene3D" id="2.60.34.10">
    <property type="entry name" value="Substrate Binding Domain Of DNAk, Chain A, domain 1"/>
    <property type="match status" value="1"/>
</dbReference>
<proteinExistence type="inferred from homology"/>
<dbReference type="GO" id="GO:0051082">
    <property type="term" value="F:unfolded protein binding"/>
    <property type="evidence" value="ECO:0007669"/>
    <property type="project" value="InterPro"/>
</dbReference>
<dbReference type="CDD" id="cd11733">
    <property type="entry name" value="ASKHA_NBD_HSP70_HSPA9"/>
    <property type="match status" value="1"/>
</dbReference>
<evidence type="ECO:0000256" key="2">
    <source>
        <dbReference type="ARBA" id="ARBA00022840"/>
    </source>
</evidence>
<dbReference type="GO" id="GO:0005524">
    <property type="term" value="F:ATP binding"/>
    <property type="evidence" value="ECO:0007669"/>
    <property type="project" value="UniProtKB-KW"/>
</dbReference>
<keyword evidence="4" id="KW-0175">Coiled coil</keyword>
<dbReference type="InterPro" id="IPR029047">
    <property type="entry name" value="HSP70_peptide-bd_sf"/>
</dbReference>
<dbReference type="Pfam" id="PF00012">
    <property type="entry name" value="HSP70"/>
    <property type="match status" value="1"/>
</dbReference>
<dbReference type="PROSITE" id="PS01036">
    <property type="entry name" value="HSP70_3"/>
    <property type="match status" value="1"/>
</dbReference>
<dbReference type="InterPro" id="IPR018181">
    <property type="entry name" value="Heat_shock_70_CS"/>
</dbReference>
<keyword evidence="2 3" id="KW-0067">ATP-binding</keyword>
<evidence type="ECO:0000256" key="1">
    <source>
        <dbReference type="ARBA" id="ARBA00022741"/>
    </source>
</evidence>
<dbReference type="Gene3D" id="1.20.1270.10">
    <property type="match status" value="1"/>
</dbReference>
<dbReference type="FunFam" id="2.60.34.10:FF:000014">
    <property type="entry name" value="Chaperone protein DnaK HSP70"/>
    <property type="match status" value="1"/>
</dbReference>
<keyword evidence="7" id="KW-1185">Reference proteome</keyword>